<name>B9SSA5_RICCO</name>
<proteinExistence type="predicted"/>
<dbReference type="EMBL" id="EQ974111">
    <property type="protein sequence ID" value="EEF33498.1"/>
    <property type="molecule type" value="Genomic_DNA"/>
</dbReference>
<evidence type="ECO:0000256" key="2">
    <source>
        <dbReference type="ARBA" id="ARBA00022491"/>
    </source>
</evidence>
<dbReference type="STRING" id="3988.B9SSA5"/>
<comment type="subcellular location">
    <subcellularLocation>
        <location evidence="1 4">Nucleus</location>
    </subcellularLocation>
</comment>
<dbReference type="PANTHER" id="PTHR12346:SF0">
    <property type="entry name" value="SIN3A, ISOFORM G"/>
    <property type="match status" value="1"/>
</dbReference>
<dbReference type="InterPro" id="IPR039774">
    <property type="entry name" value="Sin3-like"/>
</dbReference>
<sequence>MKPAGKENSLTREESEFANRVKERFENQEKAVYKTFINEWKLYGEGYKSKHDLYCDIALLFGDYQDFLMELAAFLKDGYRTNVSAV</sequence>
<dbReference type="GO" id="GO:0003714">
    <property type="term" value="F:transcription corepressor activity"/>
    <property type="evidence" value="ECO:0007669"/>
    <property type="project" value="InterPro"/>
</dbReference>
<dbReference type="InterPro" id="IPR003822">
    <property type="entry name" value="PAH"/>
</dbReference>
<gene>
    <name evidence="5" type="ORF">RCOM_1227920</name>
</gene>
<dbReference type="SUPFAM" id="SSF47762">
    <property type="entry name" value="PAH2 domain"/>
    <property type="match status" value="1"/>
</dbReference>
<dbReference type="InterPro" id="IPR036600">
    <property type="entry name" value="PAH_sf"/>
</dbReference>
<dbReference type="PROSITE" id="PS51477">
    <property type="entry name" value="PAH"/>
    <property type="match status" value="1"/>
</dbReference>
<dbReference type="Pfam" id="PF02671">
    <property type="entry name" value="PAH"/>
    <property type="match status" value="1"/>
</dbReference>
<dbReference type="Proteomes" id="UP000008311">
    <property type="component" value="Unassembled WGS sequence"/>
</dbReference>
<dbReference type="GO" id="GO:0005634">
    <property type="term" value="C:nucleus"/>
    <property type="evidence" value="ECO:0007669"/>
    <property type="project" value="UniProtKB-SubCell"/>
</dbReference>
<dbReference type="PANTHER" id="PTHR12346">
    <property type="entry name" value="SIN3B-RELATED"/>
    <property type="match status" value="1"/>
</dbReference>
<organism evidence="5 6">
    <name type="scientific">Ricinus communis</name>
    <name type="common">Castor bean</name>
    <dbReference type="NCBI Taxonomy" id="3988"/>
    <lineage>
        <taxon>Eukaryota</taxon>
        <taxon>Viridiplantae</taxon>
        <taxon>Streptophyta</taxon>
        <taxon>Embryophyta</taxon>
        <taxon>Tracheophyta</taxon>
        <taxon>Spermatophyta</taxon>
        <taxon>Magnoliopsida</taxon>
        <taxon>eudicotyledons</taxon>
        <taxon>Gunneridae</taxon>
        <taxon>Pentapetalae</taxon>
        <taxon>rosids</taxon>
        <taxon>fabids</taxon>
        <taxon>Malpighiales</taxon>
        <taxon>Euphorbiaceae</taxon>
        <taxon>Acalyphoideae</taxon>
        <taxon>Acalypheae</taxon>
        <taxon>Ricinus</taxon>
    </lineage>
</organism>
<keyword evidence="2" id="KW-0678">Repressor</keyword>
<dbReference type="Gene3D" id="1.20.1160.11">
    <property type="entry name" value="Paired amphipathic helix"/>
    <property type="match status" value="1"/>
</dbReference>
<reference evidence="6" key="1">
    <citation type="journal article" date="2010" name="Nat. Biotechnol.">
        <title>Draft genome sequence of the oilseed species Ricinus communis.</title>
        <authorList>
            <person name="Chan A.P."/>
            <person name="Crabtree J."/>
            <person name="Zhao Q."/>
            <person name="Lorenzi H."/>
            <person name="Orvis J."/>
            <person name="Puiu D."/>
            <person name="Melake-Berhan A."/>
            <person name="Jones K.M."/>
            <person name="Redman J."/>
            <person name="Chen G."/>
            <person name="Cahoon E.B."/>
            <person name="Gedil M."/>
            <person name="Stanke M."/>
            <person name="Haas B.J."/>
            <person name="Wortman J.R."/>
            <person name="Fraser-Liggett C.M."/>
            <person name="Ravel J."/>
            <person name="Rabinowicz P.D."/>
        </authorList>
    </citation>
    <scope>NUCLEOTIDE SEQUENCE [LARGE SCALE GENOMIC DNA]</scope>
    <source>
        <strain evidence="6">cv. Hale</strain>
    </source>
</reference>
<evidence type="ECO:0000256" key="1">
    <source>
        <dbReference type="ARBA" id="ARBA00004123"/>
    </source>
</evidence>
<accession>B9SSA5</accession>
<evidence type="ECO:0000256" key="3">
    <source>
        <dbReference type="ARBA" id="ARBA00023242"/>
    </source>
</evidence>
<evidence type="ECO:0000313" key="6">
    <source>
        <dbReference type="Proteomes" id="UP000008311"/>
    </source>
</evidence>
<keyword evidence="3 4" id="KW-0539">Nucleus</keyword>
<dbReference type="InParanoid" id="B9SSA5"/>
<keyword evidence="6" id="KW-1185">Reference proteome</keyword>
<evidence type="ECO:0000313" key="5">
    <source>
        <dbReference type="EMBL" id="EEF33498.1"/>
    </source>
</evidence>
<dbReference type="AlphaFoldDB" id="B9SSA5"/>
<evidence type="ECO:0000256" key="4">
    <source>
        <dbReference type="PROSITE-ProRule" id="PRU00810"/>
    </source>
</evidence>
<protein>
    <submittedName>
        <fullName evidence="5">Uncharacterized protein</fullName>
    </submittedName>
</protein>